<organism evidence="2 4">
    <name type="scientific">Rhizophagus clarus</name>
    <dbReference type="NCBI Taxonomy" id="94130"/>
    <lineage>
        <taxon>Eukaryota</taxon>
        <taxon>Fungi</taxon>
        <taxon>Fungi incertae sedis</taxon>
        <taxon>Mucoromycota</taxon>
        <taxon>Glomeromycotina</taxon>
        <taxon>Glomeromycetes</taxon>
        <taxon>Glomerales</taxon>
        <taxon>Glomeraceae</taxon>
        <taxon>Rhizophagus</taxon>
    </lineage>
</organism>
<reference evidence="2 4" key="1">
    <citation type="submission" date="2017-11" db="EMBL/GenBank/DDBJ databases">
        <title>The genome of Rhizophagus clarus HR1 reveals common genetic basis of auxotrophy among arbuscular mycorrhizal fungi.</title>
        <authorList>
            <person name="Kobayashi Y."/>
        </authorList>
    </citation>
    <scope>NUCLEOTIDE SEQUENCE [LARGE SCALE GENOMIC DNA]</scope>
    <source>
        <strain evidence="2 4">HR1</strain>
    </source>
</reference>
<keyword evidence="4" id="KW-1185">Reference proteome</keyword>
<gene>
    <name evidence="3" type="ORF">RCL2_001298100</name>
    <name evidence="2" type="ORF">RclHR1_02320013</name>
</gene>
<evidence type="ECO:0000313" key="4">
    <source>
        <dbReference type="Proteomes" id="UP000247702"/>
    </source>
</evidence>
<feature type="compositionally biased region" description="Polar residues" evidence="1">
    <location>
        <begin position="8"/>
        <end position="26"/>
    </location>
</feature>
<dbReference type="EMBL" id="BEXD01001469">
    <property type="protein sequence ID" value="GBB94258.1"/>
    <property type="molecule type" value="Genomic_DNA"/>
</dbReference>
<dbReference type="EMBL" id="BLAL01000158">
    <property type="protein sequence ID" value="GES85884.1"/>
    <property type="molecule type" value="Genomic_DNA"/>
</dbReference>
<evidence type="ECO:0000313" key="2">
    <source>
        <dbReference type="EMBL" id="GBB94258.1"/>
    </source>
</evidence>
<evidence type="ECO:0000256" key="1">
    <source>
        <dbReference type="SAM" id="MobiDB-lite"/>
    </source>
</evidence>
<evidence type="ECO:0000313" key="3">
    <source>
        <dbReference type="EMBL" id="GES85884.1"/>
    </source>
</evidence>
<name>A0A2Z6RQA7_9GLOM</name>
<dbReference type="Proteomes" id="UP000247702">
    <property type="component" value="Unassembled WGS sequence"/>
</dbReference>
<accession>A0A2Z6RQA7</accession>
<dbReference type="AlphaFoldDB" id="A0A2Z6RQA7"/>
<dbReference type="Proteomes" id="UP000615446">
    <property type="component" value="Unassembled WGS sequence"/>
</dbReference>
<proteinExistence type="predicted"/>
<protein>
    <submittedName>
        <fullName evidence="2">Uncharacterized protein</fullName>
    </submittedName>
</protein>
<reference evidence="3" key="2">
    <citation type="submission" date="2019-10" db="EMBL/GenBank/DDBJ databases">
        <title>Conservation and host-specific expression of non-tandemly repeated heterogenous ribosome RNA gene in arbuscular mycorrhizal fungi.</title>
        <authorList>
            <person name="Maeda T."/>
            <person name="Kobayashi Y."/>
            <person name="Nakagawa T."/>
            <person name="Ezawa T."/>
            <person name="Yamaguchi K."/>
            <person name="Bino T."/>
            <person name="Nishimoto Y."/>
            <person name="Shigenobu S."/>
            <person name="Kawaguchi M."/>
        </authorList>
    </citation>
    <scope>NUCLEOTIDE SEQUENCE</scope>
    <source>
        <strain evidence="3">HR1</strain>
    </source>
</reference>
<feature type="region of interest" description="Disordered" evidence="1">
    <location>
        <begin position="1"/>
        <end position="33"/>
    </location>
</feature>
<comment type="caution">
    <text evidence="2">The sequence shown here is derived from an EMBL/GenBank/DDBJ whole genome shotgun (WGS) entry which is preliminary data.</text>
</comment>
<sequence length="69" mass="7668">MGHPILGSANSESRVKNRLQTDSGCHQNYDDQGPKFLQFDRHQMNNLACEADEETGEPDPIPAFLVPTV</sequence>